<dbReference type="AlphaFoldDB" id="A0A9N7Z221"/>
<dbReference type="EMBL" id="CADEAL010003929">
    <property type="protein sequence ID" value="CAB1446902.1"/>
    <property type="molecule type" value="Genomic_DNA"/>
</dbReference>
<evidence type="ECO:0000313" key="1">
    <source>
        <dbReference type="EMBL" id="CAB1446902.1"/>
    </source>
</evidence>
<gene>
    <name evidence="1" type="ORF">PLEPLA_LOCUS34614</name>
</gene>
<evidence type="ECO:0000313" key="2">
    <source>
        <dbReference type="Proteomes" id="UP001153269"/>
    </source>
</evidence>
<name>A0A9N7Z221_PLEPL</name>
<organism evidence="1 2">
    <name type="scientific">Pleuronectes platessa</name>
    <name type="common">European plaice</name>
    <dbReference type="NCBI Taxonomy" id="8262"/>
    <lineage>
        <taxon>Eukaryota</taxon>
        <taxon>Metazoa</taxon>
        <taxon>Chordata</taxon>
        <taxon>Craniata</taxon>
        <taxon>Vertebrata</taxon>
        <taxon>Euteleostomi</taxon>
        <taxon>Actinopterygii</taxon>
        <taxon>Neopterygii</taxon>
        <taxon>Teleostei</taxon>
        <taxon>Neoteleostei</taxon>
        <taxon>Acanthomorphata</taxon>
        <taxon>Carangaria</taxon>
        <taxon>Pleuronectiformes</taxon>
        <taxon>Pleuronectoidei</taxon>
        <taxon>Pleuronectidae</taxon>
        <taxon>Pleuronectes</taxon>
    </lineage>
</organism>
<comment type="caution">
    <text evidence="1">The sequence shown here is derived from an EMBL/GenBank/DDBJ whole genome shotgun (WGS) entry which is preliminary data.</text>
</comment>
<protein>
    <submittedName>
        <fullName evidence="1">Uncharacterized protein</fullName>
    </submittedName>
</protein>
<accession>A0A9N7Z221</accession>
<reference evidence="1" key="1">
    <citation type="submission" date="2020-03" db="EMBL/GenBank/DDBJ databases">
        <authorList>
            <person name="Weist P."/>
        </authorList>
    </citation>
    <scope>NUCLEOTIDE SEQUENCE</scope>
</reference>
<proteinExistence type="predicted"/>
<dbReference type="Proteomes" id="UP001153269">
    <property type="component" value="Unassembled WGS sequence"/>
</dbReference>
<keyword evidence="2" id="KW-1185">Reference proteome</keyword>
<sequence length="70" mass="8022">HTPSSYPLDILYHPCYLHLSKHPDWPSLDCISCSCRRHEGQTADSNVNYFDGVRTRSRAMAVPRLLHSIV</sequence>
<feature type="non-terminal residue" evidence="1">
    <location>
        <position position="1"/>
    </location>
</feature>